<gene>
    <name evidence="1" type="ORF">LCR01_10320</name>
</gene>
<accession>A0AB34ADA7</accession>
<name>A0AB34ADA7_9LACO</name>
<reference evidence="1 2" key="1">
    <citation type="submission" date="2019-07" db="EMBL/GenBank/DDBJ databases">
        <title>Whole genome shotgun sequence of Lactobacillus crustorum NBRC 107159.</title>
        <authorList>
            <person name="Hosoyama A."/>
            <person name="Uohara A."/>
            <person name="Ohji S."/>
            <person name="Ichikawa N."/>
        </authorList>
    </citation>
    <scope>NUCLEOTIDE SEQUENCE [LARGE SCALE GENOMIC DNA]</scope>
    <source>
        <strain evidence="1 2">NBRC 107159</strain>
    </source>
</reference>
<comment type="caution">
    <text evidence="1">The sequence shown here is derived from an EMBL/GenBank/DDBJ whole genome shotgun (WGS) entry which is preliminary data.</text>
</comment>
<dbReference type="AlphaFoldDB" id="A0AB34ADA7"/>
<organism evidence="1 2">
    <name type="scientific">Companilactobacillus crustorum</name>
    <dbReference type="NCBI Taxonomy" id="392416"/>
    <lineage>
        <taxon>Bacteria</taxon>
        <taxon>Bacillati</taxon>
        <taxon>Bacillota</taxon>
        <taxon>Bacilli</taxon>
        <taxon>Lactobacillales</taxon>
        <taxon>Lactobacillaceae</taxon>
        <taxon>Companilactobacillus</taxon>
    </lineage>
</organism>
<dbReference type="EMBL" id="BJZM01000018">
    <property type="protein sequence ID" value="GEO76589.1"/>
    <property type="molecule type" value="Genomic_DNA"/>
</dbReference>
<evidence type="ECO:0000313" key="2">
    <source>
        <dbReference type="Proteomes" id="UP000321618"/>
    </source>
</evidence>
<dbReference type="Proteomes" id="UP000321618">
    <property type="component" value="Unassembled WGS sequence"/>
</dbReference>
<proteinExistence type="predicted"/>
<sequence>MKLIKLIKSLLKTGKTETSIHEREILAELEGENKALLFNK</sequence>
<evidence type="ECO:0000313" key="1">
    <source>
        <dbReference type="EMBL" id="GEO76589.1"/>
    </source>
</evidence>
<protein>
    <submittedName>
        <fullName evidence="1">Uncharacterized protein</fullName>
    </submittedName>
</protein>
<dbReference type="KEGG" id="lct:BI355_0819"/>